<keyword evidence="1" id="KW-0812">Transmembrane</keyword>
<proteinExistence type="predicted"/>
<reference evidence="2" key="1">
    <citation type="submission" date="2015-07" db="EMBL/GenBank/DDBJ databases">
        <title>MeaNS - Measles Nucleotide Surveillance Program.</title>
        <authorList>
            <person name="Tran T."/>
            <person name="Druce J."/>
        </authorList>
    </citation>
    <scope>NUCLEOTIDE SEQUENCE</scope>
    <source>
        <strain evidence="2">UCB-OBI-ISO-001</strain>
        <tissue evidence="2">Gonad</tissue>
    </source>
</reference>
<organism evidence="2">
    <name type="scientific">Octopus bimaculoides</name>
    <name type="common">California two-spotted octopus</name>
    <dbReference type="NCBI Taxonomy" id="37653"/>
    <lineage>
        <taxon>Eukaryota</taxon>
        <taxon>Metazoa</taxon>
        <taxon>Spiralia</taxon>
        <taxon>Lophotrochozoa</taxon>
        <taxon>Mollusca</taxon>
        <taxon>Cephalopoda</taxon>
        <taxon>Coleoidea</taxon>
        <taxon>Octopodiformes</taxon>
        <taxon>Octopoda</taxon>
        <taxon>Incirrata</taxon>
        <taxon>Octopodidae</taxon>
        <taxon>Octopus</taxon>
    </lineage>
</organism>
<evidence type="ECO:0000313" key="2">
    <source>
        <dbReference type="EMBL" id="KOF87660.1"/>
    </source>
</evidence>
<feature type="transmembrane region" description="Helical" evidence="1">
    <location>
        <begin position="12"/>
        <end position="38"/>
    </location>
</feature>
<accession>A0A0L8HFW1</accession>
<sequence>MKIKQFCTFHKYLIVFKIFPLGVATLLPVVLLQLITFLEHLWNAMEPLCRYGTPLSVLCSPLRCGYM</sequence>
<protein>
    <submittedName>
        <fullName evidence="2">Uncharacterized protein</fullName>
    </submittedName>
</protein>
<gene>
    <name evidence="2" type="ORF">OCBIM_22016487mg</name>
</gene>
<dbReference type="EMBL" id="KQ418360">
    <property type="protein sequence ID" value="KOF87660.1"/>
    <property type="molecule type" value="Genomic_DNA"/>
</dbReference>
<name>A0A0L8HFW1_OCTBM</name>
<keyword evidence="1" id="KW-1133">Transmembrane helix</keyword>
<keyword evidence="1" id="KW-0472">Membrane</keyword>
<dbReference type="AlphaFoldDB" id="A0A0L8HFW1"/>
<evidence type="ECO:0000256" key="1">
    <source>
        <dbReference type="SAM" id="Phobius"/>
    </source>
</evidence>